<evidence type="ECO:0000259" key="1">
    <source>
        <dbReference type="Pfam" id="PF23622"/>
    </source>
</evidence>
<dbReference type="Pfam" id="PF23622">
    <property type="entry name" value="LRR_At1g61320_AtMIF1"/>
    <property type="match status" value="1"/>
</dbReference>
<dbReference type="PANTHER" id="PTHR34145:SF34">
    <property type="entry name" value="OS05G0571700 PROTEIN"/>
    <property type="match status" value="1"/>
</dbReference>
<reference evidence="3" key="1">
    <citation type="journal article" date="2019" name="Nat. Commun.">
        <title>The genome of broomcorn millet.</title>
        <authorList>
            <person name="Zou C."/>
            <person name="Miki D."/>
            <person name="Li D."/>
            <person name="Tang Q."/>
            <person name="Xiao L."/>
            <person name="Rajput S."/>
            <person name="Deng P."/>
            <person name="Jia W."/>
            <person name="Huang R."/>
            <person name="Zhang M."/>
            <person name="Sun Y."/>
            <person name="Hu J."/>
            <person name="Fu X."/>
            <person name="Schnable P.S."/>
            <person name="Li F."/>
            <person name="Zhang H."/>
            <person name="Feng B."/>
            <person name="Zhu X."/>
            <person name="Liu R."/>
            <person name="Schnable J.C."/>
            <person name="Zhu J.-K."/>
            <person name="Zhang H."/>
        </authorList>
    </citation>
    <scope>NUCLEOTIDE SEQUENCE [LARGE SCALE GENOMIC DNA]</scope>
</reference>
<dbReference type="PANTHER" id="PTHR34145">
    <property type="entry name" value="OS02G0105600 PROTEIN"/>
    <property type="match status" value="1"/>
</dbReference>
<accession>A0A3L6SZF4</accession>
<dbReference type="AlphaFoldDB" id="A0A3L6SZF4"/>
<dbReference type="InterPro" id="IPR055357">
    <property type="entry name" value="LRR_At1g61320_AtMIF1"/>
</dbReference>
<evidence type="ECO:0000313" key="3">
    <source>
        <dbReference type="Proteomes" id="UP000275267"/>
    </source>
</evidence>
<proteinExistence type="predicted"/>
<name>A0A3L6SZF4_PANMI</name>
<sequence>MGMLELNQLKSSLRQWRRQQHRRDRQIQAPCIGFLNLKLFYLLRLKFDLRTAISACDLNVQLSLLGTSRIKKYERFCSGTVLYARTEVPSSMPNLETLTISSEAETVNTPMAPSKFLHLKFLTILLGGQTYDVFSLVSFLCASPSLETFILNVRLELMERISLVEDPSNLRKMSEYSHNKLKHVQMINFSSVKTLVELTCHILDSSTSLECLILDTTHSAPRCSVNKLGKCLPLRRDALVEAHRALLAIQTYIKPKVPSTVELNVLEPCSRCHAVGI</sequence>
<evidence type="ECO:0000313" key="2">
    <source>
        <dbReference type="EMBL" id="RLN29869.1"/>
    </source>
</evidence>
<protein>
    <recommendedName>
        <fullName evidence="1">At1g61320/AtMIF1 LRR domain-containing protein</fullName>
    </recommendedName>
</protein>
<keyword evidence="3" id="KW-1185">Reference proteome</keyword>
<feature type="domain" description="At1g61320/AtMIF1 LRR" evidence="1">
    <location>
        <begin position="57"/>
        <end position="270"/>
    </location>
</feature>
<organism evidence="2 3">
    <name type="scientific">Panicum miliaceum</name>
    <name type="common">Proso millet</name>
    <name type="synonym">Broomcorn millet</name>
    <dbReference type="NCBI Taxonomy" id="4540"/>
    <lineage>
        <taxon>Eukaryota</taxon>
        <taxon>Viridiplantae</taxon>
        <taxon>Streptophyta</taxon>
        <taxon>Embryophyta</taxon>
        <taxon>Tracheophyta</taxon>
        <taxon>Spermatophyta</taxon>
        <taxon>Magnoliopsida</taxon>
        <taxon>Liliopsida</taxon>
        <taxon>Poales</taxon>
        <taxon>Poaceae</taxon>
        <taxon>PACMAD clade</taxon>
        <taxon>Panicoideae</taxon>
        <taxon>Panicodae</taxon>
        <taxon>Paniceae</taxon>
        <taxon>Panicinae</taxon>
        <taxon>Panicum</taxon>
        <taxon>Panicum sect. Panicum</taxon>
    </lineage>
</organism>
<comment type="caution">
    <text evidence="2">The sequence shown here is derived from an EMBL/GenBank/DDBJ whole genome shotgun (WGS) entry which is preliminary data.</text>
</comment>
<dbReference type="OrthoDB" id="617794at2759"/>
<gene>
    <name evidence="2" type="ORF">C2845_PM05G07370</name>
</gene>
<dbReference type="Proteomes" id="UP000275267">
    <property type="component" value="Unassembled WGS sequence"/>
</dbReference>
<dbReference type="InterPro" id="IPR053772">
    <property type="entry name" value="At1g61320/At1g61330-like"/>
</dbReference>
<dbReference type="EMBL" id="PQIB02000003">
    <property type="protein sequence ID" value="RLN29869.1"/>
    <property type="molecule type" value="Genomic_DNA"/>
</dbReference>